<organism evidence="1 2">
    <name type="scientific">Streptomyces axinellae</name>
    <dbReference type="NCBI Taxonomy" id="552788"/>
    <lineage>
        <taxon>Bacteria</taxon>
        <taxon>Bacillati</taxon>
        <taxon>Actinomycetota</taxon>
        <taxon>Actinomycetes</taxon>
        <taxon>Kitasatosporales</taxon>
        <taxon>Streptomycetaceae</taxon>
        <taxon>Streptomyces</taxon>
    </lineage>
</organism>
<sequence length="77" mass="8006">MTTSNRANPTLRKLTEAEAAFRRLEEALAGVGVVLPSLRVDLGSCTGISGPLLELGGCNLATAERLAGALTDRPGER</sequence>
<keyword evidence="2" id="KW-1185">Reference proteome</keyword>
<dbReference type="Proteomes" id="UP001501447">
    <property type="component" value="Unassembled WGS sequence"/>
</dbReference>
<reference evidence="1 2" key="1">
    <citation type="journal article" date="2019" name="Int. J. Syst. Evol. Microbiol.">
        <title>The Global Catalogue of Microorganisms (GCM) 10K type strain sequencing project: providing services to taxonomists for standard genome sequencing and annotation.</title>
        <authorList>
            <consortium name="The Broad Institute Genomics Platform"/>
            <consortium name="The Broad Institute Genome Sequencing Center for Infectious Disease"/>
            <person name="Wu L."/>
            <person name="Ma J."/>
        </authorList>
    </citation>
    <scope>NUCLEOTIDE SEQUENCE [LARGE SCALE GENOMIC DNA]</scope>
    <source>
        <strain evidence="1 2">JCM 16373</strain>
    </source>
</reference>
<evidence type="ECO:0000313" key="1">
    <source>
        <dbReference type="EMBL" id="GAA2637621.1"/>
    </source>
</evidence>
<proteinExistence type="predicted"/>
<gene>
    <name evidence="1" type="ORF">GCM10009863_62900</name>
</gene>
<accession>A0ABN3QXQ7</accession>
<evidence type="ECO:0000313" key="2">
    <source>
        <dbReference type="Proteomes" id="UP001501447"/>
    </source>
</evidence>
<dbReference type="EMBL" id="BAAARJ010000030">
    <property type="protein sequence ID" value="GAA2637621.1"/>
    <property type="molecule type" value="Genomic_DNA"/>
</dbReference>
<protein>
    <submittedName>
        <fullName evidence="1">Uncharacterized protein</fullName>
    </submittedName>
</protein>
<comment type="caution">
    <text evidence="1">The sequence shown here is derived from an EMBL/GenBank/DDBJ whole genome shotgun (WGS) entry which is preliminary data.</text>
</comment>
<dbReference type="RefSeq" id="WP_344570476.1">
    <property type="nucleotide sequence ID" value="NZ_BAAARJ010000030.1"/>
</dbReference>
<name>A0ABN3QXQ7_9ACTN</name>